<dbReference type="Pfam" id="PF01643">
    <property type="entry name" value="Acyl-ACP_TE"/>
    <property type="match status" value="1"/>
</dbReference>
<reference evidence="8 9" key="3">
    <citation type="submission" date="2023-06" db="EMBL/GenBank/DDBJ databases">
        <authorList>
            <person name="Zeman M."/>
            <person name="Kubasova T."/>
            <person name="Jahodarova E."/>
            <person name="Nykrynova M."/>
            <person name="Rychlik I."/>
        </authorList>
    </citation>
    <scope>NUCLEOTIDE SEQUENCE [LARGE SCALE GENOMIC DNA]</scope>
    <source>
        <strain evidence="8 9">105_WCHN</strain>
    </source>
</reference>
<reference evidence="8 9" key="2">
    <citation type="submission" date="2023-06" db="EMBL/GenBank/DDBJ databases">
        <title>Identification and characterization of horizontal gene transfer across gut microbiota members of farm animals based on homology search.</title>
        <authorList>
            <person name="Schwarzerova J."/>
            <person name="Nykrynova M."/>
            <person name="Jureckova K."/>
            <person name="Cejkova D."/>
            <person name="Rychlik I."/>
        </authorList>
    </citation>
    <scope>NUCLEOTIDE SEQUENCE [LARGE SCALE GENOMIC DNA]</scope>
    <source>
        <strain evidence="8 9">105_WCHN</strain>
    </source>
</reference>
<dbReference type="RefSeq" id="WP_289558533.1">
    <property type="nucleotide sequence ID" value="NZ_JAUDEO010000001.1"/>
</dbReference>
<keyword evidence="3" id="KW-0276">Fatty acid metabolism</keyword>
<evidence type="ECO:0000256" key="5">
    <source>
        <dbReference type="ARBA" id="ARBA00023160"/>
    </source>
</evidence>
<dbReference type="EMBL" id="JAUDEO010000001">
    <property type="protein sequence ID" value="MDM8333025.1"/>
    <property type="molecule type" value="Genomic_DNA"/>
</dbReference>
<protein>
    <submittedName>
        <fullName evidence="8">Thioesterase</fullName>
    </submittedName>
</protein>
<dbReference type="InterPro" id="IPR002864">
    <property type="entry name" value="Acyl-ACP_thioesterase_NHD"/>
</dbReference>
<evidence type="ECO:0000256" key="2">
    <source>
        <dbReference type="ARBA" id="ARBA00022801"/>
    </source>
</evidence>
<accession>A0ABT7VJX1</accession>
<reference evidence="9" key="1">
    <citation type="submission" date="2023-06" db="EMBL/GenBank/DDBJ databases">
        <title>Identification and characterization of horizontal gene transfer across gut microbiota members of farm animals based on homology search.</title>
        <authorList>
            <person name="Zeman M."/>
            <person name="Kubasova T."/>
            <person name="Jahodarova E."/>
            <person name="Nykrynova M."/>
            <person name="Rychlik I."/>
        </authorList>
    </citation>
    <scope>NUCLEOTIDE SEQUENCE [LARGE SCALE GENOMIC DNA]</scope>
    <source>
        <strain evidence="9">105_WCHN</strain>
    </source>
</reference>
<evidence type="ECO:0000259" key="6">
    <source>
        <dbReference type="Pfam" id="PF01643"/>
    </source>
</evidence>
<evidence type="ECO:0000259" key="7">
    <source>
        <dbReference type="Pfam" id="PF20791"/>
    </source>
</evidence>
<evidence type="ECO:0000313" key="8">
    <source>
        <dbReference type="EMBL" id="MDM8333025.1"/>
    </source>
</evidence>
<dbReference type="PANTHER" id="PTHR31727:SF6">
    <property type="entry name" value="OLEOYL-ACYL CARRIER PROTEIN THIOESTERASE 1, CHLOROPLASTIC"/>
    <property type="match status" value="1"/>
</dbReference>
<keyword evidence="4" id="KW-0443">Lipid metabolism</keyword>
<name>A0ABT7VJX1_9LACO</name>
<evidence type="ECO:0000256" key="3">
    <source>
        <dbReference type="ARBA" id="ARBA00022832"/>
    </source>
</evidence>
<dbReference type="Pfam" id="PF20791">
    <property type="entry name" value="Acyl-ACP_TE_C"/>
    <property type="match status" value="1"/>
</dbReference>
<feature type="domain" description="Acyl-ACP thioesterase N-terminal hotdog" evidence="6">
    <location>
        <begin position="10"/>
        <end position="137"/>
    </location>
</feature>
<keyword evidence="5" id="KW-0275">Fatty acid biosynthesis</keyword>
<organism evidence="8 9">
    <name type="scientific">Limosilactobacillus panis</name>
    <dbReference type="NCBI Taxonomy" id="47493"/>
    <lineage>
        <taxon>Bacteria</taxon>
        <taxon>Bacillati</taxon>
        <taxon>Bacillota</taxon>
        <taxon>Bacilli</taxon>
        <taxon>Lactobacillales</taxon>
        <taxon>Lactobacillaceae</taxon>
        <taxon>Limosilactobacillus</taxon>
    </lineage>
</organism>
<dbReference type="InterPro" id="IPR049427">
    <property type="entry name" value="Acyl-ACP_TE_C"/>
</dbReference>
<comment type="caution">
    <text evidence="8">The sequence shown here is derived from an EMBL/GenBank/DDBJ whole genome shotgun (WGS) entry which is preliminary data.</text>
</comment>
<sequence>MTNLTQDANCYEINHQLAYYECADSGHPSVSMVLSMMTMVSDAHSISLGLDRATVDATGGAWVVVGYDGNFASEQPTFGDQVIIGTRALAYNRFFALREFWLCDQRHQHEYVRLRALFVMMNLAKRRLMRIPDQLIVPFDSPLEKRLPRLTTPAKLGADFASQTYRVRYFDIDINHHVNNARYLDWVLDPLGADFLRRYQPQSLAIKYGEEVKEGAVVESRYRIVHHEGVVKTVHEIWSAGQCCTTAELTWQPSVKL</sequence>
<evidence type="ECO:0000256" key="4">
    <source>
        <dbReference type="ARBA" id="ARBA00023098"/>
    </source>
</evidence>
<keyword evidence="1" id="KW-0444">Lipid biosynthesis</keyword>
<evidence type="ECO:0000256" key="1">
    <source>
        <dbReference type="ARBA" id="ARBA00022516"/>
    </source>
</evidence>
<keyword evidence="9" id="KW-1185">Reference proteome</keyword>
<feature type="domain" description="Acyl-ACP thioesterase-like C-terminal" evidence="7">
    <location>
        <begin position="160"/>
        <end position="252"/>
    </location>
</feature>
<gene>
    <name evidence="8" type="ORF">QUW46_00285</name>
</gene>
<dbReference type="PANTHER" id="PTHR31727">
    <property type="entry name" value="OLEOYL-ACYL CARRIER PROTEIN THIOESTERASE 1, CHLOROPLASTIC"/>
    <property type="match status" value="1"/>
</dbReference>
<evidence type="ECO:0000313" key="9">
    <source>
        <dbReference type="Proteomes" id="UP001529423"/>
    </source>
</evidence>
<proteinExistence type="predicted"/>
<keyword evidence="2" id="KW-0378">Hydrolase</keyword>
<dbReference type="Proteomes" id="UP001529423">
    <property type="component" value="Unassembled WGS sequence"/>
</dbReference>
<dbReference type="InterPro" id="IPR045023">
    <property type="entry name" value="FATA/B"/>
</dbReference>